<dbReference type="Gene3D" id="2.40.50.140">
    <property type="entry name" value="Nucleic acid-binding proteins"/>
    <property type="match status" value="2"/>
</dbReference>
<dbReference type="InterPro" id="IPR040764">
    <property type="entry name" value="CvfB_WH"/>
</dbReference>
<organism evidence="3 4">
    <name type="scientific">Clostridium oceanicum</name>
    <dbReference type="NCBI Taxonomy" id="1543"/>
    <lineage>
        <taxon>Bacteria</taxon>
        <taxon>Bacillati</taxon>
        <taxon>Bacillota</taxon>
        <taxon>Clostridia</taxon>
        <taxon>Eubacteriales</taxon>
        <taxon>Clostridiaceae</taxon>
        <taxon>Clostridium</taxon>
    </lineage>
</organism>
<dbReference type="Proteomes" id="UP001501510">
    <property type="component" value="Unassembled WGS sequence"/>
</dbReference>
<dbReference type="RefSeq" id="WP_343763837.1">
    <property type="nucleotide sequence ID" value="NZ_BAAACG010000019.1"/>
</dbReference>
<dbReference type="Pfam" id="PF13509">
    <property type="entry name" value="S1_2"/>
    <property type="match status" value="2"/>
</dbReference>
<comment type="caution">
    <text evidence="3">The sequence shown here is derived from an EMBL/GenBank/DDBJ whole genome shotgun (WGS) entry which is preliminary data.</text>
</comment>
<dbReference type="InterPro" id="IPR012340">
    <property type="entry name" value="NA-bd_OB-fold"/>
</dbReference>
<sequence length="278" mass="32069">MIELGKVQKLKIIRDTSIGVYLNCIEDEGEEDILLPRKQVPEDFNVEDEIEVFVYRDSEDRMIATTRSPKIKLGEFKFLKAVDKTKIGAFLDWGLEKDLLLPFNEQTNEIEIGKEYIVALYVDKSDRLCATMKINKMLREYSTYEKDDEVTGIIYNVNPEMGAFVVIDGKYDGLIPKNEMYNECTYGKTVEGRVTKVREDGKVYLSIRKKAYLQMDEDSTIILEKIQSQGGVLYLNDKSDPDKIKSELNMSKRAFKRGVGRLLKERKIKFIENGIKAI</sequence>
<comment type="similarity">
    <text evidence="1">Belongs to the CvfB family.</text>
</comment>
<protein>
    <submittedName>
        <fullName evidence="3">S1-like domain-containing RNA-binding protein</fullName>
    </submittedName>
</protein>
<proteinExistence type="inferred from homology"/>
<reference evidence="3 4" key="1">
    <citation type="journal article" date="2019" name="Int. J. Syst. Evol. Microbiol.">
        <title>The Global Catalogue of Microorganisms (GCM) 10K type strain sequencing project: providing services to taxonomists for standard genome sequencing and annotation.</title>
        <authorList>
            <consortium name="The Broad Institute Genomics Platform"/>
            <consortium name="The Broad Institute Genome Sequencing Center for Infectious Disease"/>
            <person name="Wu L."/>
            <person name="Ma J."/>
        </authorList>
    </citation>
    <scope>NUCLEOTIDE SEQUENCE [LARGE SCALE GENOMIC DNA]</scope>
    <source>
        <strain evidence="3 4">JCM 1407</strain>
    </source>
</reference>
<gene>
    <name evidence="3" type="ORF">GCM10008906_35240</name>
</gene>
<dbReference type="EMBL" id="BAAACG010000019">
    <property type="protein sequence ID" value="GAA0746947.1"/>
    <property type="molecule type" value="Genomic_DNA"/>
</dbReference>
<keyword evidence="4" id="KW-1185">Reference proteome</keyword>
<dbReference type="PANTHER" id="PTHR37296:SF1">
    <property type="entry name" value="CONSERVED VIRULENCE FACTOR B"/>
    <property type="match status" value="1"/>
</dbReference>
<dbReference type="PIRSF" id="PIRSF012524">
    <property type="entry name" value="YitL_S1"/>
    <property type="match status" value="1"/>
</dbReference>
<accession>A0ABN1JUJ8</accession>
<dbReference type="InterPro" id="IPR039566">
    <property type="entry name" value="CvfB_S1_st"/>
</dbReference>
<dbReference type="Gene3D" id="1.10.10.10">
    <property type="entry name" value="Winged helix-like DNA-binding domain superfamily/Winged helix DNA-binding domain"/>
    <property type="match status" value="1"/>
</dbReference>
<feature type="domain" description="S1 motif" evidence="2">
    <location>
        <begin position="147"/>
        <end position="208"/>
    </location>
</feature>
<dbReference type="PROSITE" id="PS50126">
    <property type="entry name" value="S1"/>
    <property type="match status" value="1"/>
</dbReference>
<name>A0ABN1JUJ8_9CLOT</name>
<dbReference type="SMART" id="SM00316">
    <property type="entry name" value="S1"/>
    <property type="match status" value="2"/>
</dbReference>
<evidence type="ECO:0000313" key="4">
    <source>
        <dbReference type="Proteomes" id="UP001501510"/>
    </source>
</evidence>
<dbReference type="Pfam" id="PF00575">
    <property type="entry name" value="S1"/>
    <property type="match status" value="1"/>
</dbReference>
<dbReference type="Pfam" id="PF17783">
    <property type="entry name" value="WHD_CvfB"/>
    <property type="match status" value="1"/>
</dbReference>
<evidence type="ECO:0000313" key="3">
    <source>
        <dbReference type="EMBL" id="GAA0746947.1"/>
    </source>
</evidence>
<evidence type="ECO:0000256" key="1">
    <source>
        <dbReference type="PIRNR" id="PIRNR012524"/>
    </source>
</evidence>
<dbReference type="InterPro" id="IPR003029">
    <property type="entry name" value="S1_domain"/>
</dbReference>
<dbReference type="PANTHER" id="PTHR37296">
    <property type="entry name" value="CONSERVED VIRULENCE FACTOR B"/>
    <property type="match status" value="1"/>
</dbReference>
<evidence type="ECO:0000259" key="2">
    <source>
        <dbReference type="PROSITE" id="PS50126"/>
    </source>
</evidence>
<dbReference type="SUPFAM" id="SSF50249">
    <property type="entry name" value="Nucleic acid-binding proteins"/>
    <property type="match status" value="1"/>
</dbReference>
<dbReference type="InterPro" id="IPR036388">
    <property type="entry name" value="WH-like_DNA-bd_sf"/>
</dbReference>
<dbReference type="InterPro" id="IPR014464">
    <property type="entry name" value="CvfB_fam"/>
</dbReference>